<dbReference type="Pfam" id="PF02441">
    <property type="entry name" value="Flavoprotein"/>
    <property type="match status" value="1"/>
</dbReference>
<keyword evidence="2 7" id="KW-0285">Flavoprotein</keyword>
<dbReference type="STRING" id="994573.T472_0215255"/>
<dbReference type="EMBL" id="AXUN02000198">
    <property type="protein sequence ID" value="ETA79878.1"/>
    <property type="molecule type" value="Genomic_DNA"/>
</dbReference>
<comment type="caution">
    <text evidence="7">Lacks conserved residue(s) required for the propagation of feature annotation.</text>
</comment>
<keyword evidence="10" id="KW-1185">Reference proteome</keyword>
<keyword evidence="4 7" id="KW-0808">Transferase</keyword>
<protein>
    <recommendedName>
        <fullName evidence="7">Flavin prenyltransferase UbiX</fullName>
        <ecNumber evidence="7">2.5.1.129</ecNumber>
    </recommendedName>
</protein>
<dbReference type="RefSeq" id="WP_023388791.1">
    <property type="nucleotide sequence ID" value="NZ_AXUN02000198.1"/>
</dbReference>
<dbReference type="HAMAP" id="MF_01984">
    <property type="entry name" value="ubiX_pad"/>
    <property type="match status" value="1"/>
</dbReference>
<evidence type="ECO:0000256" key="2">
    <source>
        <dbReference type="ARBA" id="ARBA00022630"/>
    </source>
</evidence>
<keyword evidence="3 7" id="KW-0288">FMN</keyword>
<dbReference type="AlphaFoldDB" id="V7I1X8"/>
<feature type="binding site" evidence="7">
    <location>
        <position position="36"/>
    </location>
    <ligand>
        <name>FMN</name>
        <dbReference type="ChEBI" id="CHEBI:58210"/>
    </ligand>
</feature>
<feature type="binding site" evidence="7">
    <location>
        <begin position="9"/>
        <end position="11"/>
    </location>
    <ligand>
        <name>FMN</name>
        <dbReference type="ChEBI" id="CHEBI:58210"/>
    </ligand>
</feature>
<keyword evidence="1 7" id="KW-0637">Prenyltransferase</keyword>
<name>V7I1X8_9CLOT</name>
<evidence type="ECO:0000256" key="7">
    <source>
        <dbReference type="HAMAP-Rule" id="MF_01984"/>
    </source>
</evidence>
<evidence type="ECO:0000256" key="1">
    <source>
        <dbReference type="ARBA" id="ARBA00022602"/>
    </source>
</evidence>
<evidence type="ECO:0000256" key="3">
    <source>
        <dbReference type="ARBA" id="ARBA00022643"/>
    </source>
</evidence>
<evidence type="ECO:0000256" key="5">
    <source>
        <dbReference type="ARBA" id="ARBA00050612"/>
    </source>
</evidence>
<feature type="binding site" evidence="7">
    <location>
        <position position="122"/>
    </location>
    <ligand>
        <name>FMN</name>
        <dbReference type="ChEBI" id="CHEBI:58210"/>
    </ligand>
</feature>
<dbReference type="EC" id="2.5.1.129" evidence="7"/>
<sequence>MRIIVGISGASGVVMGYYLLKALKQQEGCEVHLVMSKGAVTTWELETEMPLSRLTEIADVVHSNKNLAASISSGSFLTDGMIVVPCSMKTLSAISTGYASNLLVRAVDVCLKENRRVVLVPREMPMGKVHLRNMKEAADIGCTIVPPMLTFYNNPQSLDDQINHVVGKILMQFGMRHTKFIPWEGADSNEAPEL</sequence>
<dbReference type="GO" id="GO:0106141">
    <property type="term" value="F:flavin prenyltransferase activity"/>
    <property type="evidence" value="ECO:0007669"/>
    <property type="project" value="UniProtKB-EC"/>
</dbReference>
<organism evidence="9 10">
    <name type="scientific">Youngiibacter fragilis 232.1</name>
    <dbReference type="NCBI Taxonomy" id="994573"/>
    <lineage>
        <taxon>Bacteria</taxon>
        <taxon>Bacillati</taxon>
        <taxon>Bacillota</taxon>
        <taxon>Clostridia</taxon>
        <taxon>Eubacteriales</taxon>
        <taxon>Clostridiaceae</taxon>
        <taxon>Youngiibacter</taxon>
    </lineage>
</organism>
<dbReference type="FunFam" id="3.40.50.1950:FF:000001">
    <property type="entry name" value="Flavin prenyltransferase UbiX"/>
    <property type="match status" value="1"/>
</dbReference>
<dbReference type="InterPro" id="IPR003382">
    <property type="entry name" value="Flavoprotein"/>
</dbReference>
<accession>V7I1X8</accession>
<comment type="similarity">
    <text evidence="6 7">Belongs to the UbiX/PAD1 family.</text>
</comment>
<reference evidence="9 10" key="1">
    <citation type="journal article" date="2014" name="Genome Announc.">
        <title>Genome Sequence of Youngiibacter fragilis, the Type Strain of the Genus Youngiibacter.</title>
        <authorList>
            <person name="Wawrik C.B."/>
            <person name="Callaghan A.V."/>
            <person name="Stamps B.W."/>
            <person name="Wawrik B."/>
        </authorList>
    </citation>
    <scope>NUCLEOTIDE SEQUENCE [LARGE SCALE GENOMIC DNA]</scope>
    <source>
        <strain evidence="9 10">232.1</strain>
    </source>
</reference>
<dbReference type="NCBIfam" id="TIGR00421">
    <property type="entry name" value="ubiX_pad"/>
    <property type="match status" value="1"/>
</dbReference>
<feature type="binding site" evidence="7">
    <location>
        <position position="152"/>
    </location>
    <ligand>
        <name>dimethylallyl phosphate</name>
        <dbReference type="ChEBI" id="CHEBI:88052"/>
    </ligand>
</feature>
<feature type="binding site" evidence="7">
    <location>
        <begin position="87"/>
        <end position="90"/>
    </location>
    <ligand>
        <name>FMN</name>
        <dbReference type="ChEBI" id="CHEBI:58210"/>
    </ligand>
</feature>
<evidence type="ECO:0000313" key="10">
    <source>
        <dbReference type="Proteomes" id="UP000017747"/>
    </source>
</evidence>
<gene>
    <name evidence="7" type="primary">ubiX</name>
    <name evidence="9" type="ORF">T472_0215255</name>
</gene>
<dbReference type="InterPro" id="IPR036551">
    <property type="entry name" value="Flavin_trans-like"/>
</dbReference>
<comment type="caution">
    <text evidence="9">The sequence shown here is derived from an EMBL/GenBank/DDBJ whole genome shotgun (WGS) entry which is preliminary data.</text>
</comment>
<evidence type="ECO:0000313" key="9">
    <source>
        <dbReference type="EMBL" id="ETA79878.1"/>
    </source>
</evidence>
<comment type="catalytic activity">
    <reaction evidence="5 7">
        <text>dimethylallyl phosphate + FMNH2 = prenylated FMNH2 + phosphate</text>
        <dbReference type="Rhea" id="RHEA:37743"/>
        <dbReference type="ChEBI" id="CHEBI:43474"/>
        <dbReference type="ChEBI" id="CHEBI:57618"/>
        <dbReference type="ChEBI" id="CHEBI:87467"/>
        <dbReference type="ChEBI" id="CHEBI:88052"/>
        <dbReference type="EC" id="2.5.1.129"/>
    </reaction>
</comment>
<dbReference type="NCBIfam" id="NF004685">
    <property type="entry name" value="PRK06029.1"/>
    <property type="match status" value="1"/>
</dbReference>
<dbReference type="InterPro" id="IPR004507">
    <property type="entry name" value="UbiX-like"/>
</dbReference>
<feature type="domain" description="Flavoprotein" evidence="8">
    <location>
        <begin position="1"/>
        <end position="172"/>
    </location>
</feature>
<evidence type="ECO:0000256" key="6">
    <source>
        <dbReference type="ARBA" id="ARBA00060793"/>
    </source>
</evidence>
<dbReference type="eggNOG" id="COG0163">
    <property type="taxonomic scope" value="Bacteria"/>
</dbReference>
<dbReference type="Proteomes" id="UP000017747">
    <property type="component" value="Unassembled WGS sequence"/>
</dbReference>
<dbReference type="OrthoDB" id="9781577at2"/>
<comment type="function">
    <text evidence="7">Flavin prenyltransferase that catalyzes the synthesis of the prenylated FMN cofactor (prenyl-FMN) for 4-hydroxy-3-polyprenylbenzoic acid decarboxylase UbiD. The prenyltransferase is metal-independent and links a dimethylallyl moiety from dimethylallyl monophosphate (DMAP) to the flavin N5 and C6 atoms of FMN.</text>
</comment>
<feature type="binding site" evidence="7">
    <location>
        <position position="168"/>
    </location>
    <ligand>
        <name>dimethylallyl phosphate</name>
        <dbReference type="ChEBI" id="CHEBI:88052"/>
    </ligand>
</feature>
<proteinExistence type="inferred from homology"/>
<evidence type="ECO:0000259" key="8">
    <source>
        <dbReference type="Pfam" id="PF02441"/>
    </source>
</evidence>
<dbReference type="Gene3D" id="3.40.50.1950">
    <property type="entry name" value="Flavin prenyltransferase-like"/>
    <property type="match status" value="1"/>
</dbReference>
<evidence type="ECO:0000256" key="4">
    <source>
        <dbReference type="ARBA" id="ARBA00022679"/>
    </source>
</evidence>
<dbReference type="SUPFAM" id="SSF52507">
    <property type="entry name" value="Homo-oligomeric flavin-containing Cys decarboxylases, HFCD"/>
    <property type="match status" value="1"/>
</dbReference>